<sequence length="128" mass="12994">MAYPDPTPGNHALELISEAMEAEDGLDVVADSLAAATSVGDWLEIPDAAAALAAAELVAAARGAPSPVLPAEAVAWAARTPGLAALAPRARSACEAVRRGSELRERWEESGGVAAWDAAVAALARRLA</sequence>
<accession>A0ABN6MX05</accession>
<dbReference type="RefSeq" id="WP_248354270.1">
    <property type="nucleotide sequence ID" value="NZ_AP025591.1"/>
</dbReference>
<evidence type="ECO:0008006" key="3">
    <source>
        <dbReference type="Google" id="ProtNLM"/>
    </source>
</evidence>
<reference evidence="2" key="1">
    <citation type="journal article" date="2022" name="Int. J. Syst. Evol. Microbiol.">
        <title>Anaeromyxobacter oryzae sp. nov., Anaeromyxobacter diazotrophicus sp. nov. and Anaeromyxobacter paludicola sp. nov., isolated from paddy soils.</title>
        <authorList>
            <person name="Itoh H."/>
            <person name="Xu Z."/>
            <person name="Mise K."/>
            <person name="Masuda Y."/>
            <person name="Ushijima N."/>
            <person name="Hayakawa C."/>
            <person name="Shiratori Y."/>
            <person name="Senoo K."/>
        </authorList>
    </citation>
    <scope>NUCLEOTIDE SEQUENCE [LARGE SCALE GENOMIC DNA]</scope>
    <source>
        <strain evidence="2">Red232</strain>
    </source>
</reference>
<proteinExistence type="predicted"/>
<evidence type="ECO:0000313" key="1">
    <source>
        <dbReference type="EMBL" id="BDG05435.1"/>
    </source>
</evidence>
<dbReference type="Pfam" id="PF14078">
    <property type="entry name" value="DUF4259"/>
    <property type="match status" value="1"/>
</dbReference>
<dbReference type="InterPro" id="IPR025355">
    <property type="entry name" value="DUF4259"/>
</dbReference>
<protein>
    <recommendedName>
        <fullName evidence="3">DUF4259 domain-containing protein</fullName>
    </recommendedName>
</protein>
<dbReference type="EMBL" id="AP025591">
    <property type="protein sequence ID" value="BDG05435.1"/>
    <property type="molecule type" value="Genomic_DNA"/>
</dbReference>
<keyword evidence="2" id="KW-1185">Reference proteome</keyword>
<gene>
    <name evidence="1" type="ORF">AMOR_44310</name>
</gene>
<evidence type="ECO:0000313" key="2">
    <source>
        <dbReference type="Proteomes" id="UP001162891"/>
    </source>
</evidence>
<dbReference type="Proteomes" id="UP001162891">
    <property type="component" value="Chromosome"/>
</dbReference>
<organism evidence="1 2">
    <name type="scientific">Anaeromyxobacter oryzae</name>
    <dbReference type="NCBI Taxonomy" id="2918170"/>
    <lineage>
        <taxon>Bacteria</taxon>
        <taxon>Pseudomonadati</taxon>
        <taxon>Myxococcota</taxon>
        <taxon>Myxococcia</taxon>
        <taxon>Myxococcales</taxon>
        <taxon>Cystobacterineae</taxon>
        <taxon>Anaeromyxobacteraceae</taxon>
        <taxon>Anaeromyxobacter</taxon>
    </lineage>
</organism>
<name>A0ABN6MX05_9BACT</name>